<name>A0A0G0B8P3_9BACT</name>
<evidence type="ECO:0000256" key="1">
    <source>
        <dbReference type="ARBA" id="ARBA00004127"/>
    </source>
</evidence>
<sequence>MKKYDWIVRDYLAAERTDLAIDRTLLSYIRTGMTVIIVGISLIKLFNENYLHLIGFALIFIAGGLIIIGFFRTKKQKKKLEEDFK</sequence>
<evidence type="ECO:0000259" key="6">
    <source>
        <dbReference type="Pfam" id="PF02656"/>
    </source>
</evidence>
<feature type="transmembrane region" description="Helical" evidence="5">
    <location>
        <begin position="49"/>
        <end position="71"/>
    </location>
</feature>
<dbReference type="AlphaFoldDB" id="A0A0G0B8P3"/>
<evidence type="ECO:0000256" key="4">
    <source>
        <dbReference type="ARBA" id="ARBA00023136"/>
    </source>
</evidence>
<dbReference type="Pfam" id="PF02656">
    <property type="entry name" value="DUF202"/>
    <property type="match status" value="1"/>
</dbReference>
<dbReference type="Proteomes" id="UP000034688">
    <property type="component" value="Unassembled WGS sequence"/>
</dbReference>
<accession>A0A0G0B8P3</accession>
<feature type="transmembrane region" description="Helical" evidence="5">
    <location>
        <begin position="25"/>
        <end position="43"/>
    </location>
</feature>
<dbReference type="STRING" id="1618477.UR54_C0020G0009"/>
<keyword evidence="2 5" id="KW-0812">Transmembrane</keyword>
<dbReference type="InterPro" id="IPR003807">
    <property type="entry name" value="DUF202"/>
</dbReference>
<evidence type="ECO:0000256" key="3">
    <source>
        <dbReference type="ARBA" id="ARBA00022989"/>
    </source>
</evidence>
<feature type="domain" description="DUF202" evidence="6">
    <location>
        <begin position="19"/>
        <end position="78"/>
    </location>
</feature>
<evidence type="ECO:0000313" key="7">
    <source>
        <dbReference type="EMBL" id="KKP60066.1"/>
    </source>
</evidence>
<proteinExistence type="predicted"/>
<dbReference type="GO" id="GO:0012505">
    <property type="term" value="C:endomembrane system"/>
    <property type="evidence" value="ECO:0007669"/>
    <property type="project" value="UniProtKB-SubCell"/>
</dbReference>
<gene>
    <name evidence="7" type="ORF">UR54_C0020G0009</name>
</gene>
<protein>
    <recommendedName>
        <fullName evidence="6">DUF202 domain-containing protein</fullName>
    </recommendedName>
</protein>
<dbReference type="EMBL" id="LBPP01000020">
    <property type="protein sequence ID" value="KKP60066.1"/>
    <property type="molecule type" value="Genomic_DNA"/>
</dbReference>
<organism evidence="7 8">
    <name type="scientific">Candidatus Roizmanbacteria bacterium GW2011_GWA2_34_18</name>
    <dbReference type="NCBI Taxonomy" id="1618477"/>
    <lineage>
        <taxon>Bacteria</taxon>
        <taxon>Candidatus Roizmaniibacteriota</taxon>
    </lineage>
</organism>
<evidence type="ECO:0000313" key="8">
    <source>
        <dbReference type="Proteomes" id="UP000034688"/>
    </source>
</evidence>
<reference evidence="7 8" key="1">
    <citation type="journal article" date="2015" name="Nature">
        <title>rRNA introns, odd ribosomes, and small enigmatic genomes across a large radiation of phyla.</title>
        <authorList>
            <person name="Brown C.T."/>
            <person name="Hug L.A."/>
            <person name="Thomas B.C."/>
            <person name="Sharon I."/>
            <person name="Castelle C.J."/>
            <person name="Singh A."/>
            <person name="Wilkins M.J."/>
            <person name="Williams K.H."/>
            <person name="Banfield J.F."/>
        </authorList>
    </citation>
    <scope>NUCLEOTIDE SEQUENCE [LARGE SCALE GENOMIC DNA]</scope>
</reference>
<comment type="caution">
    <text evidence="7">The sequence shown here is derived from an EMBL/GenBank/DDBJ whole genome shotgun (WGS) entry which is preliminary data.</text>
</comment>
<evidence type="ECO:0000256" key="5">
    <source>
        <dbReference type="SAM" id="Phobius"/>
    </source>
</evidence>
<keyword evidence="4 5" id="KW-0472">Membrane</keyword>
<evidence type="ECO:0000256" key="2">
    <source>
        <dbReference type="ARBA" id="ARBA00022692"/>
    </source>
</evidence>
<comment type="subcellular location">
    <subcellularLocation>
        <location evidence="1">Endomembrane system</location>
        <topology evidence="1">Multi-pass membrane protein</topology>
    </subcellularLocation>
</comment>
<keyword evidence="3 5" id="KW-1133">Transmembrane helix</keyword>